<keyword evidence="3" id="KW-1185">Reference proteome</keyword>
<feature type="compositionally biased region" description="Pro residues" evidence="1">
    <location>
        <begin position="172"/>
        <end position="182"/>
    </location>
</feature>
<feature type="compositionally biased region" description="Low complexity" evidence="1">
    <location>
        <begin position="129"/>
        <end position="156"/>
    </location>
</feature>
<proteinExistence type="predicted"/>
<feature type="region of interest" description="Disordered" evidence="1">
    <location>
        <begin position="113"/>
        <end position="236"/>
    </location>
</feature>
<dbReference type="PANTHER" id="PTHR47252:SF4">
    <property type="entry name" value="GLYCOSYLTRANSFERASE"/>
    <property type="match status" value="1"/>
</dbReference>
<dbReference type="Proteomes" id="UP001459277">
    <property type="component" value="Unassembled WGS sequence"/>
</dbReference>
<dbReference type="AlphaFoldDB" id="A0AAW2DPG9"/>
<evidence type="ECO:0000313" key="2">
    <source>
        <dbReference type="EMBL" id="KAL0011503.1"/>
    </source>
</evidence>
<protein>
    <submittedName>
        <fullName evidence="2">Uncharacterized protein</fullName>
    </submittedName>
</protein>
<reference evidence="2 3" key="1">
    <citation type="submission" date="2024-01" db="EMBL/GenBank/DDBJ databases">
        <title>A telomere-to-telomere, gap-free genome of sweet tea (Lithocarpus litseifolius).</title>
        <authorList>
            <person name="Zhou J."/>
        </authorList>
    </citation>
    <scope>NUCLEOTIDE SEQUENCE [LARGE SCALE GENOMIC DNA]</scope>
    <source>
        <strain evidence="2">Zhou-2022a</strain>
        <tissue evidence="2">Leaf</tissue>
    </source>
</reference>
<organism evidence="2 3">
    <name type="scientific">Lithocarpus litseifolius</name>
    <dbReference type="NCBI Taxonomy" id="425828"/>
    <lineage>
        <taxon>Eukaryota</taxon>
        <taxon>Viridiplantae</taxon>
        <taxon>Streptophyta</taxon>
        <taxon>Embryophyta</taxon>
        <taxon>Tracheophyta</taxon>
        <taxon>Spermatophyta</taxon>
        <taxon>Magnoliopsida</taxon>
        <taxon>eudicotyledons</taxon>
        <taxon>Gunneridae</taxon>
        <taxon>Pentapetalae</taxon>
        <taxon>rosids</taxon>
        <taxon>fabids</taxon>
        <taxon>Fagales</taxon>
        <taxon>Fagaceae</taxon>
        <taxon>Lithocarpus</taxon>
    </lineage>
</organism>
<name>A0AAW2DPG9_9ROSI</name>
<sequence length="414" mass="45108">MVNYELGSEIYTNFINALQAVEELGRLTLDDAHATGIATEPAVGCGRQVGGRQGQGGCRQSIQRPTSVRRPTSAQRPTFGRRHTLVHDHTMEETSQTEDEMCLDIGYDMGSMAHDDAGPSHTFAHGDTSRSPSTSSTTTPLPTTRMSPPPTTSTAPADVRGRDDMRFMPTPGAVPLPTPPPEASHIENRPRRLQRTQTYPLDCGTGHGETSQGTSEEKKTGMNFDGSKKANKKGAPVTTLSEDNRLAGLIYVNEQFDGWKDWCLRILKNRTAKLCTREKFRTVFTLASIDVLVQYSQGTAAGGTMEIVVNGTKGLLHPAAKEGASNSCSNSGKLNECSNEVRDRTVELCNREKKIQDRVHFVNKTLTVAPFLASIDVLVQNSQTLASILDCCKYCTVTAFSLVLLSIIRDTNTT</sequence>
<feature type="compositionally biased region" description="Gly residues" evidence="1">
    <location>
        <begin position="47"/>
        <end position="57"/>
    </location>
</feature>
<comment type="caution">
    <text evidence="2">The sequence shown here is derived from an EMBL/GenBank/DDBJ whole genome shotgun (WGS) entry which is preliminary data.</text>
</comment>
<accession>A0AAW2DPG9</accession>
<feature type="compositionally biased region" description="Polar residues" evidence="1">
    <location>
        <begin position="61"/>
        <end position="76"/>
    </location>
</feature>
<evidence type="ECO:0000256" key="1">
    <source>
        <dbReference type="SAM" id="MobiDB-lite"/>
    </source>
</evidence>
<evidence type="ECO:0000313" key="3">
    <source>
        <dbReference type="Proteomes" id="UP001459277"/>
    </source>
</evidence>
<gene>
    <name evidence="2" type="ORF">SO802_006611</name>
</gene>
<feature type="region of interest" description="Disordered" evidence="1">
    <location>
        <begin position="46"/>
        <end position="77"/>
    </location>
</feature>
<dbReference type="EMBL" id="JAZDWU010000002">
    <property type="protein sequence ID" value="KAL0011503.1"/>
    <property type="molecule type" value="Genomic_DNA"/>
</dbReference>
<dbReference type="PANTHER" id="PTHR47252">
    <property type="entry name" value="GLYCOSYLTRANSFERASE"/>
    <property type="match status" value="1"/>
</dbReference>